<protein>
    <submittedName>
        <fullName evidence="2">Uncharacterized protein</fullName>
    </submittedName>
</protein>
<sequence>MPPRKAPARGAAAAAATSSAPAGGVSKPSTRKPPHKKKTTAKPAANSPAAVEIMLRGARPGRTFHAPPPPPMPPSDSELLEEEPLEANDGLEQNANGCLGDGVAGAHVGSGRGGTGDGVGAPDASDFGGVRGNGSSAIHRDSRVGRSEVIQGGGAGAPALSAEGRSTYGGIGGGQGRGGDRVQNADGEVSQGSRLEAAVASADGEMTGSGSLADIEPPVQALLPLGVPPAASNEMPSSLFWVDRAKGVTELLWHARYGTRTLQSMASTVNGLVSRNESIGRAAAAAKASAASTLTEARTIATSLAAWKEEVTANTPGAIDGVSRAVAESKEACGDALSEAYIAATSTADVYPDAAATTALLNAVIVKTQNISAAEAEMKINESLKRTKRGAQEAGKPVTYVKPFNDKRSCLYMDVVKAGIDAWKTCVGFPVDEASVPEPTVEAAVKWFNEEKYLRSTLGWAGIVAGVTAAFDHLDAKSTFYVEPQQTGDVGYVRALGGHVAMISMKVRLELVKIIERVKRPKFSIQHHRPHWVLEVQRVHFARPKDGGIHGGLQLIDGNLAARGSIDGMIPVDRPWSVMSNPYDALMGQDDGGGGVRGDAVCGGSSDPGVVGGDIVAQAAAAGAAAAVAAAAAAASCED</sequence>
<organism evidence="2 3">
    <name type="scientific">Porphyra umbilicalis</name>
    <name type="common">Purple laver</name>
    <name type="synonym">Red alga</name>
    <dbReference type="NCBI Taxonomy" id="2786"/>
    <lineage>
        <taxon>Eukaryota</taxon>
        <taxon>Rhodophyta</taxon>
        <taxon>Bangiophyceae</taxon>
        <taxon>Bangiales</taxon>
        <taxon>Bangiaceae</taxon>
        <taxon>Porphyra</taxon>
    </lineage>
</organism>
<feature type="region of interest" description="Disordered" evidence="1">
    <location>
        <begin position="1"/>
        <end position="194"/>
    </location>
</feature>
<feature type="compositionally biased region" description="Low complexity" evidence="1">
    <location>
        <begin position="41"/>
        <end position="50"/>
    </location>
</feature>
<dbReference type="EMBL" id="KV918887">
    <property type="protein sequence ID" value="OSX75898.1"/>
    <property type="molecule type" value="Genomic_DNA"/>
</dbReference>
<name>A0A1X6P4X8_PORUM</name>
<feature type="compositionally biased region" description="Low complexity" evidence="1">
    <location>
        <begin position="8"/>
        <end position="28"/>
    </location>
</feature>
<proteinExistence type="predicted"/>
<evidence type="ECO:0000313" key="2">
    <source>
        <dbReference type="EMBL" id="OSX75898.1"/>
    </source>
</evidence>
<evidence type="ECO:0000256" key="1">
    <source>
        <dbReference type="SAM" id="MobiDB-lite"/>
    </source>
</evidence>
<dbReference type="Proteomes" id="UP000218209">
    <property type="component" value="Unassembled WGS sequence"/>
</dbReference>
<accession>A0A1X6P4X8</accession>
<feature type="compositionally biased region" description="Gly residues" evidence="1">
    <location>
        <begin position="167"/>
        <end position="177"/>
    </location>
</feature>
<dbReference type="AlphaFoldDB" id="A0A1X6P4X8"/>
<keyword evidence="3" id="KW-1185">Reference proteome</keyword>
<reference evidence="2 3" key="1">
    <citation type="submission" date="2017-03" db="EMBL/GenBank/DDBJ databases">
        <title>WGS assembly of Porphyra umbilicalis.</title>
        <authorList>
            <person name="Brawley S.H."/>
            <person name="Blouin N.A."/>
            <person name="Ficko-Blean E."/>
            <person name="Wheeler G.L."/>
            <person name="Lohr M."/>
            <person name="Goodson H.V."/>
            <person name="Jenkins J.W."/>
            <person name="Blaby-Haas C.E."/>
            <person name="Helliwell K.E."/>
            <person name="Chan C."/>
            <person name="Marriage T."/>
            <person name="Bhattacharya D."/>
            <person name="Klein A.S."/>
            <person name="Badis Y."/>
            <person name="Brodie J."/>
            <person name="Cao Y."/>
            <person name="Collen J."/>
            <person name="Dittami S.M."/>
            <person name="Gachon C.M."/>
            <person name="Green B.R."/>
            <person name="Karpowicz S."/>
            <person name="Kim J.W."/>
            <person name="Kudahl U."/>
            <person name="Lin S."/>
            <person name="Michel G."/>
            <person name="Mittag M."/>
            <person name="Olson B.J."/>
            <person name="Pangilinan J."/>
            <person name="Peng Y."/>
            <person name="Qiu H."/>
            <person name="Shu S."/>
            <person name="Singer J.T."/>
            <person name="Smith A.G."/>
            <person name="Sprecher B.N."/>
            <person name="Wagner V."/>
            <person name="Wang W."/>
            <person name="Wang Z.-Y."/>
            <person name="Yan J."/>
            <person name="Yarish C."/>
            <person name="Zoeuner-Riek S."/>
            <person name="Zhuang Y."/>
            <person name="Zou Y."/>
            <person name="Lindquist E.A."/>
            <person name="Grimwood J."/>
            <person name="Barry K."/>
            <person name="Rokhsar D.S."/>
            <person name="Schmutz J."/>
            <person name="Stiller J.W."/>
            <person name="Grossman A.R."/>
            <person name="Prochnik S.E."/>
        </authorList>
    </citation>
    <scope>NUCLEOTIDE SEQUENCE [LARGE SCALE GENOMIC DNA]</scope>
    <source>
        <strain evidence="2">4086291</strain>
    </source>
</reference>
<evidence type="ECO:0000313" key="3">
    <source>
        <dbReference type="Proteomes" id="UP000218209"/>
    </source>
</evidence>
<feature type="compositionally biased region" description="Basic residues" evidence="1">
    <location>
        <begin position="29"/>
        <end position="40"/>
    </location>
</feature>
<gene>
    <name evidence="2" type="ORF">BU14_0217s0012</name>
</gene>
<feature type="compositionally biased region" description="Gly residues" evidence="1">
    <location>
        <begin position="99"/>
        <end position="119"/>
    </location>
</feature>